<dbReference type="Gene3D" id="3.30.460.10">
    <property type="entry name" value="Beta Polymerase, domain 2"/>
    <property type="match status" value="1"/>
</dbReference>
<protein>
    <submittedName>
        <fullName evidence="2">Nucleotidyltransferase domain-containing protein</fullName>
    </submittedName>
</protein>
<feature type="domain" description="Polymerase nucleotidyl transferase" evidence="1">
    <location>
        <begin position="14"/>
        <end position="63"/>
    </location>
</feature>
<dbReference type="InterPro" id="IPR043519">
    <property type="entry name" value="NT_sf"/>
</dbReference>
<name>A0ABP4GSZ9_9ACTN</name>
<dbReference type="InterPro" id="IPR002934">
    <property type="entry name" value="Polymerase_NTP_transf_dom"/>
</dbReference>
<comment type="caution">
    <text evidence="2">The sequence shown here is derived from an EMBL/GenBank/DDBJ whole genome shotgun (WGS) entry which is preliminary data.</text>
</comment>
<dbReference type="Proteomes" id="UP001500037">
    <property type="component" value="Unassembled WGS sequence"/>
</dbReference>
<accession>A0ABP4GSZ9</accession>
<dbReference type="CDD" id="cd05403">
    <property type="entry name" value="NT_KNTase_like"/>
    <property type="match status" value="1"/>
</dbReference>
<keyword evidence="3" id="KW-1185">Reference proteome</keyword>
<gene>
    <name evidence="2" type="ORF">GCM10009665_29300</name>
</gene>
<proteinExistence type="predicted"/>
<dbReference type="EMBL" id="BAAALF010000042">
    <property type="protein sequence ID" value="GAA1237297.1"/>
    <property type="molecule type" value="Genomic_DNA"/>
</dbReference>
<evidence type="ECO:0000313" key="3">
    <source>
        <dbReference type="Proteomes" id="UP001500037"/>
    </source>
</evidence>
<sequence>MEAERETEHLVARFVAELERSVRPAAVWVHGSWALGDYREGRSDLDLLALLTGPLDAEQRTALRRLHERLDVELPLAAKLHCSYLLPGQLADLDQRHLTWAHRTLFERPVTAVTRRELEIGGRTLLGPPPAGLVPPVGDAELARFIRLDLREFWLPATARWPRWLKDVWVDAGLITLARADATLRTGELLTKSQAIELLPQFGVPGRLVQELRERRYRQPAPPPAGWRWRRRRAEVTRRVLRAGIAATLGGSEARGTGR</sequence>
<reference evidence="3" key="1">
    <citation type="journal article" date="2019" name="Int. J. Syst. Evol. Microbiol.">
        <title>The Global Catalogue of Microorganisms (GCM) 10K type strain sequencing project: providing services to taxonomists for standard genome sequencing and annotation.</title>
        <authorList>
            <consortium name="The Broad Institute Genomics Platform"/>
            <consortium name="The Broad Institute Genome Sequencing Center for Infectious Disease"/>
            <person name="Wu L."/>
            <person name="Ma J."/>
        </authorList>
    </citation>
    <scope>NUCLEOTIDE SEQUENCE [LARGE SCALE GENOMIC DNA]</scope>
    <source>
        <strain evidence="3">JCM 13004</strain>
    </source>
</reference>
<evidence type="ECO:0000259" key="1">
    <source>
        <dbReference type="Pfam" id="PF01909"/>
    </source>
</evidence>
<organism evidence="2 3">
    <name type="scientific">Kitasatospora nipponensis</name>
    <dbReference type="NCBI Taxonomy" id="258049"/>
    <lineage>
        <taxon>Bacteria</taxon>
        <taxon>Bacillati</taxon>
        <taxon>Actinomycetota</taxon>
        <taxon>Actinomycetes</taxon>
        <taxon>Kitasatosporales</taxon>
        <taxon>Streptomycetaceae</taxon>
        <taxon>Kitasatospora</taxon>
    </lineage>
</organism>
<dbReference type="Pfam" id="PF01909">
    <property type="entry name" value="NTP_transf_2"/>
    <property type="match status" value="1"/>
</dbReference>
<dbReference type="RefSeq" id="WP_344441967.1">
    <property type="nucleotide sequence ID" value="NZ_BAAALF010000042.1"/>
</dbReference>
<dbReference type="SUPFAM" id="SSF81301">
    <property type="entry name" value="Nucleotidyltransferase"/>
    <property type="match status" value="1"/>
</dbReference>
<evidence type="ECO:0000313" key="2">
    <source>
        <dbReference type="EMBL" id="GAA1237297.1"/>
    </source>
</evidence>